<keyword evidence="2" id="KW-0808">Transferase</keyword>
<gene>
    <name evidence="2" type="primary">csaB</name>
    <name evidence="2" type="ORF">ACFPXP_03690</name>
</gene>
<dbReference type="EMBL" id="JBHSQV010000027">
    <property type="protein sequence ID" value="MFC5985539.1"/>
    <property type="molecule type" value="Genomic_DNA"/>
</dbReference>
<dbReference type="NCBIfam" id="TIGR03609">
    <property type="entry name" value="S_layer_CsaB"/>
    <property type="match status" value="1"/>
</dbReference>
<dbReference type="PANTHER" id="PTHR36836:SF1">
    <property type="entry name" value="COLANIC ACID BIOSYNTHESIS PROTEIN WCAK"/>
    <property type="match status" value="1"/>
</dbReference>
<keyword evidence="3" id="KW-1185">Reference proteome</keyword>
<dbReference type="PANTHER" id="PTHR36836">
    <property type="entry name" value="COLANIC ACID BIOSYNTHESIS PROTEIN WCAK"/>
    <property type="match status" value="1"/>
</dbReference>
<name>A0ABW1IKM0_9BACL</name>
<dbReference type="Pfam" id="PF04230">
    <property type="entry name" value="PS_pyruv_trans"/>
    <property type="match status" value="1"/>
</dbReference>
<comment type="caution">
    <text evidence="2">The sequence shown here is derived from an EMBL/GenBank/DDBJ whole genome shotgun (WGS) entry which is preliminary data.</text>
</comment>
<dbReference type="InterPro" id="IPR019896">
    <property type="entry name" value="Polysacch_pyruvyl_Trfase_CsaB"/>
</dbReference>
<protein>
    <submittedName>
        <fullName evidence="2">Polysaccharide pyruvyl transferase CsaB</fullName>
    </submittedName>
</protein>
<dbReference type="Proteomes" id="UP001596250">
    <property type="component" value="Unassembled WGS sequence"/>
</dbReference>
<evidence type="ECO:0000313" key="2">
    <source>
        <dbReference type="EMBL" id="MFC5985539.1"/>
    </source>
</evidence>
<proteinExistence type="predicted"/>
<dbReference type="GO" id="GO:0016740">
    <property type="term" value="F:transferase activity"/>
    <property type="evidence" value="ECO:0007669"/>
    <property type="project" value="UniProtKB-KW"/>
</dbReference>
<organism evidence="2 3">
    <name type="scientific">Marinicrinis lubricantis</name>
    <dbReference type="NCBI Taxonomy" id="2086470"/>
    <lineage>
        <taxon>Bacteria</taxon>
        <taxon>Bacillati</taxon>
        <taxon>Bacillota</taxon>
        <taxon>Bacilli</taxon>
        <taxon>Bacillales</taxon>
        <taxon>Paenibacillaceae</taxon>
    </lineage>
</organism>
<dbReference type="RefSeq" id="WP_379892472.1">
    <property type="nucleotide sequence ID" value="NZ_CBCSCT010000009.1"/>
</dbReference>
<feature type="domain" description="Polysaccharide pyruvyl transferase" evidence="1">
    <location>
        <begin position="18"/>
        <end position="311"/>
    </location>
</feature>
<dbReference type="InterPro" id="IPR007345">
    <property type="entry name" value="Polysacch_pyruvyl_Trfase"/>
</dbReference>
<sequence length="379" mass="42739">MGTETKRIVISGYYGFHNSGDEAVLFSILNALKSEGEASGVKIKPIVLSADPALTSKMYGVESVHRMKPGELLKAIRSSDGLISGGGSLLQDVTGWKTIPYYLGVIKLAQWLRKPVFIYSQGIGPVGRPLFHRWIRKVFHKAAYISVRDEESADLLKRIGVTKAIDVVPDPVMGMPRMMQDIEGVDASETSELELSTAKTVGVSVRFWNEDRSDLKLLAEALVKMSRKQRIVFRFLPFHLPSDREASEYVARLCEQEAPDSFRWELAPDMEHPEEMVREAAKCDLVIGMRLHSLIYAASQWVPMAGLSYDPKIDQFLNWLGMQADGRVEGFDPEVFAANALGRLNERESWITEKKKKLVELSQKSRQPSQHICHFFRLK</sequence>
<reference evidence="3" key="1">
    <citation type="journal article" date="2019" name="Int. J. Syst. Evol. Microbiol.">
        <title>The Global Catalogue of Microorganisms (GCM) 10K type strain sequencing project: providing services to taxonomists for standard genome sequencing and annotation.</title>
        <authorList>
            <consortium name="The Broad Institute Genomics Platform"/>
            <consortium name="The Broad Institute Genome Sequencing Center for Infectious Disease"/>
            <person name="Wu L."/>
            <person name="Ma J."/>
        </authorList>
    </citation>
    <scope>NUCLEOTIDE SEQUENCE [LARGE SCALE GENOMIC DNA]</scope>
    <source>
        <strain evidence="3">CCM 8749</strain>
    </source>
</reference>
<evidence type="ECO:0000259" key="1">
    <source>
        <dbReference type="Pfam" id="PF04230"/>
    </source>
</evidence>
<evidence type="ECO:0000313" key="3">
    <source>
        <dbReference type="Proteomes" id="UP001596250"/>
    </source>
</evidence>
<accession>A0ABW1IKM0</accession>